<evidence type="ECO:0000256" key="5">
    <source>
        <dbReference type="ARBA" id="ARBA00023136"/>
    </source>
</evidence>
<keyword evidence="4 8" id="KW-0297">G-protein coupled receptor</keyword>
<dbReference type="Proteomes" id="UP001652625">
    <property type="component" value="Chromosome 05"/>
</dbReference>
<dbReference type="InterPro" id="IPR000276">
    <property type="entry name" value="GPCR_Rhodpsn"/>
</dbReference>
<feature type="transmembrane region" description="Helical" evidence="9">
    <location>
        <begin position="290"/>
        <end position="313"/>
    </location>
</feature>
<evidence type="ECO:0000259" key="10">
    <source>
        <dbReference type="PROSITE" id="PS50262"/>
    </source>
</evidence>
<feature type="transmembrane region" description="Helical" evidence="9">
    <location>
        <begin position="95"/>
        <end position="112"/>
    </location>
</feature>
<dbReference type="PROSITE" id="PS50262">
    <property type="entry name" value="G_PROTEIN_RECEP_F1_2"/>
    <property type="match status" value="1"/>
</dbReference>
<feature type="transmembrane region" description="Helical" evidence="9">
    <location>
        <begin position="132"/>
        <end position="153"/>
    </location>
</feature>
<dbReference type="Gene3D" id="1.20.1070.10">
    <property type="entry name" value="Rhodopsin 7-helix transmembrane proteins"/>
    <property type="match status" value="1"/>
</dbReference>
<keyword evidence="11" id="KW-1185">Reference proteome</keyword>
<protein>
    <submittedName>
        <fullName evidence="12 13">Orexin receptor type 2</fullName>
    </submittedName>
</protein>
<keyword evidence="2 8" id="KW-0812">Transmembrane</keyword>
<dbReference type="InterPro" id="IPR017452">
    <property type="entry name" value="GPCR_Rhodpsn_7TM"/>
</dbReference>
<evidence type="ECO:0000256" key="1">
    <source>
        <dbReference type="ARBA" id="ARBA00004141"/>
    </source>
</evidence>
<evidence type="ECO:0000256" key="3">
    <source>
        <dbReference type="ARBA" id="ARBA00022989"/>
    </source>
</evidence>
<evidence type="ECO:0000256" key="6">
    <source>
        <dbReference type="ARBA" id="ARBA00023170"/>
    </source>
</evidence>
<organism evidence="11 12">
    <name type="scientific">Hydra vulgaris</name>
    <name type="common">Hydra</name>
    <name type="synonym">Hydra attenuata</name>
    <dbReference type="NCBI Taxonomy" id="6087"/>
    <lineage>
        <taxon>Eukaryota</taxon>
        <taxon>Metazoa</taxon>
        <taxon>Cnidaria</taxon>
        <taxon>Hydrozoa</taxon>
        <taxon>Hydroidolina</taxon>
        <taxon>Anthoathecata</taxon>
        <taxon>Aplanulata</taxon>
        <taxon>Hydridae</taxon>
        <taxon>Hydra</taxon>
    </lineage>
</organism>
<dbReference type="PANTHER" id="PTHR45695">
    <property type="entry name" value="LEUCOKININ RECEPTOR-RELATED"/>
    <property type="match status" value="1"/>
</dbReference>
<evidence type="ECO:0000256" key="7">
    <source>
        <dbReference type="ARBA" id="ARBA00023224"/>
    </source>
</evidence>
<reference evidence="12 13" key="1">
    <citation type="submission" date="2025-05" db="UniProtKB">
        <authorList>
            <consortium name="RefSeq"/>
        </authorList>
    </citation>
    <scope>IDENTIFICATION</scope>
</reference>
<dbReference type="GeneID" id="101237379"/>
<dbReference type="PROSITE" id="PS00237">
    <property type="entry name" value="G_PROTEIN_RECEP_F1_1"/>
    <property type="match status" value="1"/>
</dbReference>
<dbReference type="PRINTS" id="PR00237">
    <property type="entry name" value="GPCRRHODOPSN"/>
</dbReference>
<dbReference type="Pfam" id="PF00001">
    <property type="entry name" value="7tm_1"/>
    <property type="match status" value="1"/>
</dbReference>
<keyword evidence="6 8" id="KW-0675">Receptor</keyword>
<evidence type="ECO:0000313" key="13">
    <source>
        <dbReference type="RefSeq" id="XP_065654083.1"/>
    </source>
</evidence>
<keyword evidence="7 8" id="KW-0807">Transducer</keyword>
<dbReference type="CDD" id="cd00637">
    <property type="entry name" value="7tm_classA_rhodopsin-like"/>
    <property type="match status" value="1"/>
</dbReference>
<keyword evidence="5 9" id="KW-0472">Membrane</keyword>
<accession>A0ABM4BXX2</accession>
<comment type="subcellular location">
    <subcellularLocation>
        <location evidence="1">Membrane</location>
        <topology evidence="1">Multi-pass membrane protein</topology>
    </subcellularLocation>
</comment>
<evidence type="ECO:0000256" key="8">
    <source>
        <dbReference type="RuleBase" id="RU000688"/>
    </source>
</evidence>
<dbReference type="PANTHER" id="PTHR45695:SF9">
    <property type="entry name" value="LEUCOKININ RECEPTOR"/>
    <property type="match status" value="1"/>
</dbReference>
<dbReference type="RefSeq" id="XP_065654083.1">
    <property type="nucleotide sequence ID" value="XM_065798011.1"/>
</dbReference>
<feature type="domain" description="G-protein coupled receptors family 1 profile" evidence="10">
    <location>
        <begin position="33"/>
        <end position="349"/>
    </location>
</feature>
<dbReference type="SUPFAM" id="SSF81321">
    <property type="entry name" value="Family A G protein-coupled receptor-like"/>
    <property type="match status" value="1"/>
</dbReference>
<gene>
    <name evidence="12 13" type="primary">LOC101237379</name>
</gene>
<name>A0ABM4BXX2_HYDVU</name>
<feature type="transmembrane region" description="Helical" evidence="9">
    <location>
        <begin position="54"/>
        <end position="75"/>
    </location>
</feature>
<sequence>MSGNATQQETEQQWIVFTFTVTRYIILIFSVLGNVFLVVALIKIRRYKKFVDKLIINLSVVNVLLVSVSIPAELILRASKNVLLGHVGCKLLTPISTYAVNTGVFTLLVIAFERWKVVAQPFSLINDGLRSVLIILTIHIFGIGTVIPFMVTLRMENHQVPYECKETWSDQSARLYTVALFAMQYVIPVPIMLAFYARAWIIIQKRNLAVTKPMTPLFSSREHSEASRKTLSFSHDGTHSKCSEKHAPLLPSLRRSSEVIMNYIFPNSMIEPKTLQHRAFERRFRQSRDLLRTFTVVVMVFVIFMLPNQIYWITVTFNKSNNTNRPNPVIYNVVYILTYANCVFNPWIYGGLNERFRKDFKRVILRISSVFSKNHNSYK</sequence>
<evidence type="ECO:0000313" key="12">
    <source>
        <dbReference type="RefSeq" id="XP_065654082.1"/>
    </source>
</evidence>
<feature type="transmembrane region" description="Helical" evidence="9">
    <location>
        <begin position="24"/>
        <end position="42"/>
    </location>
</feature>
<proteinExistence type="inferred from homology"/>
<evidence type="ECO:0000256" key="9">
    <source>
        <dbReference type="SAM" id="Phobius"/>
    </source>
</evidence>
<keyword evidence="3 9" id="KW-1133">Transmembrane helix</keyword>
<feature type="transmembrane region" description="Helical" evidence="9">
    <location>
        <begin position="173"/>
        <end position="197"/>
    </location>
</feature>
<evidence type="ECO:0000313" key="11">
    <source>
        <dbReference type="Proteomes" id="UP001652625"/>
    </source>
</evidence>
<evidence type="ECO:0000256" key="4">
    <source>
        <dbReference type="ARBA" id="ARBA00023040"/>
    </source>
</evidence>
<comment type="similarity">
    <text evidence="8">Belongs to the G-protein coupled receptor 1 family.</text>
</comment>
<evidence type="ECO:0000256" key="2">
    <source>
        <dbReference type="ARBA" id="ARBA00022692"/>
    </source>
</evidence>
<feature type="transmembrane region" description="Helical" evidence="9">
    <location>
        <begin position="333"/>
        <end position="352"/>
    </location>
</feature>
<dbReference type="RefSeq" id="XP_065654082.1">
    <property type="nucleotide sequence ID" value="XM_065798010.1"/>
</dbReference>